<keyword evidence="7 9" id="KW-0807">Transducer</keyword>
<dbReference type="EMBL" id="CP117450">
    <property type="protein sequence ID" value="WLH05112.1"/>
    <property type="molecule type" value="Genomic_DNA"/>
</dbReference>
<proteinExistence type="inferred from homology"/>
<feature type="domain" description="Methyl-accepting transducer" evidence="11">
    <location>
        <begin position="294"/>
        <end position="530"/>
    </location>
</feature>
<evidence type="ECO:0000256" key="4">
    <source>
        <dbReference type="ARBA" id="ARBA00022692"/>
    </source>
</evidence>
<evidence type="ECO:0000256" key="10">
    <source>
        <dbReference type="SAM" id="Phobius"/>
    </source>
</evidence>
<evidence type="ECO:0000313" key="13">
    <source>
        <dbReference type="EMBL" id="WLH05112.1"/>
    </source>
</evidence>
<comment type="subcellular location">
    <subcellularLocation>
        <location evidence="1">Cell membrane</location>
    </subcellularLocation>
</comment>
<dbReference type="Gene3D" id="1.10.287.950">
    <property type="entry name" value="Methyl-accepting chemotaxis protein"/>
    <property type="match status" value="1"/>
</dbReference>
<dbReference type="PANTHER" id="PTHR32089:SF112">
    <property type="entry name" value="LYSOZYME-LIKE PROTEIN-RELATED"/>
    <property type="match status" value="1"/>
</dbReference>
<feature type="transmembrane region" description="Helical" evidence="10">
    <location>
        <begin position="215"/>
        <end position="239"/>
    </location>
</feature>
<dbReference type="PANTHER" id="PTHR32089">
    <property type="entry name" value="METHYL-ACCEPTING CHEMOTAXIS PROTEIN MCPB"/>
    <property type="match status" value="1"/>
</dbReference>
<evidence type="ECO:0000259" key="12">
    <source>
        <dbReference type="PROSITE" id="PS50885"/>
    </source>
</evidence>
<dbReference type="SUPFAM" id="SSF58104">
    <property type="entry name" value="Methyl-accepting chemotaxis protein (MCP) signaling domain"/>
    <property type="match status" value="1"/>
</dbReference>
<evidence type="ECO:0000259" key="11">
    <source>
        <dbReference type="PROSITE" id="PS50111"/>
    </source>
</evidence>
<keyword evidence="14" id="KW-1185">Reference proteome</keyword>
<feature type="domain" description="HAMP" evidence="12">
    <location>
        <begin position="236"/>
        <end position="289"/>
    </location>
</feature>
<dbReference type="Proteomes" id="UP001236748">
    <property type="component" value="Chromosome"/>
</dbReference>
<accession>A0ABY9FP68</accession>
<keyword evidence="4 10" id="KW-0812">Transmembrane</keyword>
<dbReference type="CDD" id="cd11386">
    <property type="entry name" value="MCP_signal"/>
    <property type="match status" value="1"/>
</dbReference>
<keyword evidence="3" id="KW-0488">Methylation</keyword>
<evidence type="ECO:0000256" key="3">
    <source>
        <dbReference type="ARBA" id="ARBA00022481"/>
    </source>
</evidence>
<evidence type="ECO:0000256" key="8">
    <source>
        <dbReference type="ARBA" id="ARBA00029447"/>
    </source>
</evidence>
<evidence type="ECO:0000313" key="14">
    <source>
        <dbReference type="Proteomes" id="UP001236748"/>
    </source>
</evidence>
<evidence type="ECO:0000256" key="6">
    <source>
        <dbReference type="ARBA" id="ARBA00023136"/>
    </source>
</evidence>
<dbReference type="PROSITE" id="PS50885">
    <property type="entry name" value="HAMP"/>
    <property type="match status" value="1"/>
</dbReference>
<dbReference type="InterPro" id="IPR004090">
    <property type="entry name" value="Chemotax_Me-accpt_rcpt"/>
</dbReference>
<dbReference type="CDD" id="cd06225">
    <property type="entry name" value="HAMP"/>
    <property type="match status" value="1"/>
</dbReference>
<dbReference type="PRINTS" id="PR00260">
    <property type="entry name" value="CHEMTRNSDUCR"/>
</dbReference>
<keyword evidence="6 10" id="KW-0472">Membrane</keyword>
<sequence length="566" mass="61179">MSNFSIKSKLAFIAVFAILTLVMVGLSGWNGVRQLGVQLALITDERAPAVSNLLTLRLGQLSTINSTREMIAWNLDQFETVDDKAPIIEEAHDFYASVAQDKDASEAKAQQAYDAYAQVPKKPEEVEAWKVLQREWANFKDINNSIHRLLAQLRQATQWDDLRQNMSEVTGLDQVSQGSINNLAVALDQLIELNKKYAEQAVADGEAARQQALDLILVIFVIALTGLVMMTFLFARSIVGALDSLRRTIVDVSRTNDFTLRVPVVGRDETSQTAHAFNQLLDKLQCSLREVLNNAEQLTKAADGAYQASSKVSASSTSQSDAAALIAAAVEQMSVSIGHVTVSTRDALVRAHEAGETASQGNEIITRNNCEMDLIAATVDDAGSTINDLGQQSDKISMVMQVIKDVAEQTNLLALNAAIEAARAGEQGRGFAVVADEVRQLAARTSRSSEEITLMVTTMQGSAREAMTSMHSVNGRVNAGKELSIQAATRMGTIRASAHQVSEAINLIASAIEQQSVATRDIAQRVEMVAQMSEENSVAAGLTSDISSQLNVLARSLQTTAGQFRV</sequence>
<reference evidence="13 14" key="1">
    <citation type="submission" date="2023-02" db="EMBL/GenBank/DDBJ databases">
        <title>Evolution of Hrp T3SS in non-pathogenic Pseudomonas fluorescens.</title>
        <authorList>
            <person name="Liao K."/>
            <person name="Wei H."/>
            <person name="Gu Y."/>
        </authorList>
    </citation>
    <scope>NUCLEOTIDE SEQUENCE [LARGE SCALE GENOMIC DNA]</scope>
    <source>
        <strain evidence="13 14">FP2043</strain>
    </source>
</reference>
<dbReference type="Pfam" id="PF00672">
    <property type="entry name" value="HAMP"/>
    <property type="match status" value="1"/>
</dbReference>
<dbReference type="InterPro" id="IPR003660">
    <property type="entry name" value="HAMP_dom"/>
</dbReference>
<dbReference type="SMART" id="SM00304">
    <property type="entry name" value="HAMP"/>
    <property type="match status" value="1"/>
</dbReference>
<name>A0ABY9FP68_9PSED</name>
<keyword evidence="2" id="KW-1003">Cell membrane</keyword>
<dbReference type="PROSITE" id="PS50111">
    <property type="entry name" value="CHEMOTAXIS_TRANSDUC_2"/>
    <property type="match status" value="1"/>
</dbReference>
<evidence type="ECO:0000256" key="5">
    <source>
        <dbReference type="ARBA" id="ARBA00022989"/>
    </source>
</evidence>
<dbReference type="Pfam" id="PF00015">
    <property type="entry name" value="MCPsignal"/>
    <property type="match status" value="1"/>
</dbReference>
<evidence type="ECO:0000256" key="9">
    <source>
        <dbReference type="PROSITE-ProRule" id="PRU00284"/>
    </source>
</evidence>
<gene>
    <name evidence="13" type="ORF">PSH67_19980</name>
</gene>
<keyword evidence="5 10" id="KW-1133">Transmembrane helix</keyword>
<protein>
    <submittedName>
        <fullName evidence="13">Methyl-accepting chemotaxis protein</fullName>
    </submittedName>
</protein>
<comment type="similarity">
    <text evidence="8">Belongs to the methyl-accepting chemotaxis (MCP) protein family.</text>
</comment>
<evidence type="ECO:0000256" key="2">
    <source>
        <dbReference type="ARBA" id="ARBA00022475"/>
    </source>
</evidence>
<organism evidence="13 14">
    <name type="scientific">Pseudomonas lurida</name>
    <dbReference type="NCBI Taxonomy" id="244566"/>
    <lineage>
        <taxon>Bacteria</taxon>
        <taxon>Pseudomonadati</taxon>
        <taxon>Pseudomonadota</taxon>
        <taxon>Gammaproteobacteria</taxon>
        <taxon>Pseudomonadales</taxon>
        <taxon>Pseudomonadaceae</taxon>
        <taxon>Pseudomonas</taxon>
    </lineage>
</organism>
<evidence type="ECO:0000256" key="7">
    <source>
        <dbReference type="ARBA" id="ARBA00023224"/>
    </source>
</evidence>
<dbReference type="SMART" id="SM00283">
    <property type="entry name" value="MA"/>
    <property type="match status" value="1"/>
</dbReference>
<evidence type="ECO:0000256" key="1">
    <source>
        <dbReference type="ARBA" id="ARBA00004236"/>
    </source>
</evidence>
<dbReference type="InterPro" id="IPR004089">
    <property type="entry name" value="MCPsignal_dom"/>
</dbReference>